<dbReference type="Proteomes" id="UP000321393">
    <property type="component" value="Unassembled WGS sequence"/>
</dbReference>
<organism evidence="1 3">
    <name type="scientific">Cucumis melo var. makuwa</name>
    <name type="common">Oriental melon</name>
    <dbReference type="NCBI Taxonomy" id="1194695"/>
    <lineage>
        <taxon>Eukaryota</taxon>
        <taxon>Viridiplantae</taxon>
        <taxon>Streptophyta</taxon>
        <taxon>Embryophyta</taxon>
        <taxon>Tracheophyta</taxon>
        <taxon>Spermatophyta</taxon>
        <taxon>Magnoliopsida</taxon>
        <taxon>eudicotyledons</taxon>
        <taxon>Gunneridae</taxon>
        <taxon>Pentapetalae</taxon>
        <taxon>rosids</taxon>
        <taxon>fabids</taxon>
        <taxon>Cucurbitales</taxon>
        <taxon>Cucurbitaceae</taxon>
        <taxon>Benincaseae</taxon>
        <taxon>Cucumis</taxon>
    </lineage>
</organism>
<sequence length="80" mass="9270">MLDMYEMKNEIVGHLRSVFYLLQKANSIVINVLAVEDLSEYVVIPSTLRHESFMFEKLRELRMREGGICESGCNDPTFPD</sequence>
<proteinExistence type="predicted"/>
<dbReference type="EMBL" id="SSTE01015585">
    <property type="protein sequence ID" value="KAA0043086.1"/>
    <property type="molecule type" value="Genomic_DNA"/>
</dbReference>
<evidence type="ECO:0000313" key="4">
    <source>
        <dbReference type="Proteomes" id="UP000321947"/>
    </source>
</evidence>
<name>A0A5A7TM40_CUCMM</name>
<reference evidence="3 4" key="1">
    <citation type="submission" date="2019-08" db="EMBL/GenBank/DDBJ databases">
        <title>Draft genome sequences of two oriental melons (Cucumis melo L. var makuwa).</title>
        <authorList>
            <person name="Kwon S.-Y."/>
        </authorList>
    </citation>
    <scope>NUCLEOTIDE SEQUENCE [LARGE SCALE GENOMIC DNA]</scope>
    <source>
        <strain evidence="4">cv. Chang Bougi</strain>
        <strain evidence="3">cv. SW 3</strain>
        <tissue evidence="1">Leaf</tissue>
    </source>
</reference>
<evidence type="ECO:0000313" key="3">
    <source>
        <dbReference type="Proteomes" id="UP000321393"/>
    </source>
</evidence>
<gene>
    <name evidence="2" type="ORF">E5676_scaffold267G00200</name>
    <name evidence="1" type="ORF">E6C27_scaffold158G00260</name>
</gene>
<dbReference type="Proteomes" id="UP000321947">
    <property type="component" value="Unassembled WGS sequence"/>
</dbReference>
<protein>
    <submittedName>
        <fullName evidence="1">F-box/LRR-repeat protein</fullName>
    </submittedName>
</protein>
<dbReference type="AlphaFoldDB" id="A0A5A7TM40"/>
<accession>A0A5A7TM40</accession>
<dbReference type="EMBL" id="SSTD01000220">
    <property type="protein sequence ID" value="TYK30795.1"/>
    <property type="molecule type" value="Genomic_DNA"/>
</dbReference>
<comment type="caution">
    <text evidence="1">The sequence shown here is derived from an EMBL/GenBank/DDBJ whole genome shotgun (WGS) entry which is preliminary data.</text>
</comment>
<evidence type="ECO:0000313" key="2">
    <source>
        <dbReference type="EMBL" id="TYK30795.1"/>
    </source>
</evidence>
<evidence type="ECO:0000313" key="1">
    <source>
        <dbReference type="EMBL" id="KAA0043086.1"/>
    </source>
</evidence>